<dbReference type="Proteomes" id="UP001499882">
    <property type="component" value="Unassembled WGS sequence"/>
</dbReference>
<dbReference type="RefSeq" id="WP_345529782.1">
    <property type="nucleotide sequence ID" value="NZ_BAABKN010000036.1"/>
</dbReference>
<evidence type="ECO:0000313" key="1">
    <source>
        <dbReference type="EMBL" id="GAA4757873.1"/>
    </source>
</evidence>
<evidence type="ECO:0000313" key="2">
    <source>
        <dbReference type="Proteomes" id="UP001499882"/>
    </source>
</evidence>
<name>A0ABP8ZJN9_9ACTN</name>
<accession>A0ABP8ZJN9</accession>
<gene>
    <name evidence="1" type="ORF">GCM10023350_49430</name>
</gene>
<proteinExistence type="predicted"/>
<reference evidence="2" key="1">
    <citation type="journal article" date="2019" name="Int. J. Syst. Evol. Microbiol.">
        <title>The Global Catalogue of Microorganisms (GCM) 10K type strain sequencing project: providing services to taxonomists for standard genome sequencing and annotation.</title>
        <authorList>
            <consortium name="The Broad Institute Genomics Platform"/>
            <consortium name="The Broad Institute Genome Sequencing Center for Infectious Disease"/>
            <person name="Wu L."/>
            <person name="Ma J."/>
        </authorList>
    </citation>
    <scope>NUCLEOTIDE SEQUENCE [LARGE SCALE GENOMIC DNA]</scope>
    <source>
        <strain evidence="2">JCM 18532</strain>
    </source>
</reference>
<dbReference type="EMBL" id="BAABKN010000036">
    <property type="protein sequence ID" value="GAA4757873.1"/>
    <property type="molecule type" value="Genomic_DNA"/>
</dbReference>
<organism evidence="1 2">
    <name type="scientific">Nocardioides endophyticus</name>
    <dbReference type="NCBI Taxonomy" id="1353775"/>
    <lineage>
        <taxon>Bacteria</taxon>
        <taxon>Bacillati</taxon>
        <taxon>Actinomycetota</taxon>
        <taxon>Actinomycetes</taxon>
        <taxon>Propionibacteriales</taxon>
        <taxon>Nocardioidaceae</taxon>
        <taxon>Nocardioides</taxon>
    </lineage>
</organism>
<comment type="caution">
    <text evidence="1">The sequence shown here is derived from an EMBL/GenBank/DDBJ whole genome shotgun (WGS) entry which is preliminary data.</text>
</comment>
<keyword evidence="2" id="KW-1185">Reference proteome</keyword>
<protein>
    <submittedName>
        <fullName evidence="1">Uncharacterized protein</fullName>
    </submittedName>
</protein>
<sequence>MVASRSARERKAAVEAGPLATVKIDLDGEKQFLYKISCTTCAAKGKAKWSTHRPGGDNGYMAAMDRWIFHLLEKHPGAEAPCLAYVEAAQQRLHERREQA</sequence>